<dbReference type="EMBL" id="JASZZN010000047">
    <property type="protein sequence ID" value="MDM4019418.1"/>
    <property type="molecule type" value="Genomic_DNA"/>
</dbReference>
<name>A0ABT7PST3_9BACT</name>
<comment type="caution">
    <text evidence="1">The sequence shown here is derived from an EMBL/GenBank/DDBJ whole genome shotgun (WGS) entry which is preliminary data.</text>
</comment>
<organism evidence="1 2">
    <name type="scientific">Roseiconus lacunae</name>
    <dbReference type="NCBI Taxonomy" id="2605694"/>
    <lineage>
        <taxon>Bacteria</taxon>
        <taxon>Pseudomonadati</taxon>
        <taxon>Planctomycetota</taxon>
        <taxon>Planctomycetia</taxon>
        <taxon>Pirellulales</taxon>
        <taxon>Pirellulaceae</taxon>
        <taxon>Roseiconus</taxon>
    </lineage>
</organism>
<dbReference type="Proteomes" id="UP001239462">
    <property type="component" value="Unassembled WGS sequence"/>
</dbReference>
<proteinExistence type="predicted"/>
<gene>
    <name evidence="1" type="ORF">QTN89_28445</name>
</gene>
<evidence type="ECO:0000313" key="1">
    <source>
        <dbReference type="EMBL" id="MDM4019418.1"/>
    </source>
</evidence>
<dbReference type="RefSeq" id="WP_289167553.1">
    <property type="nucleotide sequence ID" value="NZ_JASZZN010000047.1"/>
</dbReference>
<sequence length="112" mass="12576">MQYLTACITPMKVLAVLKGDFEGNELVLPHYRMDWEKASINGIQGIGNGPSLVVFAKKRTDEPDSDDTPLDRDYIIFLTKREDGQCDFVTGQVDPSFSVFRLNPASLHRGEQ</sequence>
<reference evidence="1 2" key="1">
    <citation type="submission" date="2023-06" db="EMBL/GenBank/DDBJ databases">
        <title>Roseiconus lacunae JC819 isolated from Gulf of Mannar region, Tamil Nadu.</title>
        <authorList>
            <person name="Pk S."/>
            <person name="Ch S."/>
            <person name="Ch V.R."/>
        </authorList>
    </citation>
    <scope>NUCLEOTIDE SEQUENCE [LARGE SCALE GENOMIC DNA]</scope>
    <source>
        <strain evidence="1 2">JC819</strain>
    </source>
</reference>
<keyword evidence="2" id="KW-1185">Reference proteome</keyword>
<evidence type="ECO:0000313" key="2">
    <source>
        <dbReference type="Proteomes" id="UP001239462"/>
    </source>
</evidence>
<accession>A0ABT7PST3</accession>
<protein>
    <submittedName>
        <fullName evidence="1">Uncharacterized protein</fullName>
    </submittedName>
</protein>